<dbReference type="InterPro" id="IPR013106">
    <property type="entry name" value="Ig_V-set"/>
</dbReference>
<keyword evidence="6" id="KW-1015">Disulfide bond</keyword>
<evidence type="ECO:0000256" key="7">
    <source>
        <dbReference type="ARBA" id="ARBA00023180"/>
    </source>
</evidence>
<dbReference type="EMBL" id="JAAKFY010000005">
    <property type="protein sequence ID" value="KAF3857255.1"/>
    <property type="molecule type" value="Genomic_DNA"/>
</dbReference>
<dbReference type="AlphaFoldDB" id="A0A7J5Z679"/>
<keyword evidence="4" id="KW-1133">Transmembrane helix</keyword>
<dbReference type="SUPFAM" id="SSF48726">
    <property type="entry name" value="Immunoglobulin"/>
    <property type="match status" value="2"/>
</dbReference>
<protein>
    <recommendedName>
        <fullName evidence="10">Ig-like domain-containing protein</fullName>
    </recommendedName>
</protein>
<dbReference type="InterPro" id="IPR013162">
    <property type="entry name" value="CD80_C2-set"/>
</dbReference>
<sequence length="370" mass="40243">MSSSGSFLQEAVFSDSVCVCSSILDVILAQIVCVGNPASVCDVWTRPPVSAALDLRTGCVQDARRATVRQVRWLDWHKKVLLAYEPSEPVRVSHQEPNVQLNASHSNGSYITIQRVGSEDEGCYSCIFDVFPRGPLEGATCVSVTGKVSLQGNRTALSGRPVTLSCEYSLPEKVHQVLWRKTAEQGDTSTVASYTKRGHHNIEERYRRRFSLSRTLDDTQLTIQAVSTQDEACYTCEFHAYPDGTKSGSACLSVYVLPNPEVSHVTSSSGVSEANCTARSRPPAEITWDIPGENRTLGPPVSSAYDQGDGTTVVTSTLLLQSAIKDLSVTCVSDVKAVVSPAVMKVQWSSEPDQSRATKSSFHPLHSKQN</sequence>
<evidence type="ECO:0000256" key="2">
    <source>
        <dbReference type="ARBA" id="ARBA00022692"/>
    </source>
</evidence>
<dbReference type="Gene3D" id="2.60.40.10">
    <property type="entry name" value="Immunoglobulins"/>
    <property type="match status" value="3"/>
</dbReference>
<evidence type="ECO:0000256" key="9">
    <source>
        <dbReference type="SAM" id="MobiDB-lite"/>
    </source>
</evidence>
<comment type="subcellular location">
    <subcellularLocation>
        <location evidence="1">Membrane</location>
        <topology evidence="1">Single-pass membrane protein</topology>
    </subcellularLocation>
</comment>
<feature type="region of interest" description="Disordered" evidence="9">
    <location>
        <begin position="350"/>
        <end position="370"/>
    </location>
</feature>
<dbReference type="OrthoDB" id="8749387at2759"/>
<evidence type="ECO:0000256" key="1">
    <source>
        <dbReference type="ARBA" id="ARBA00004167"/>
    </source>
</evidence>
<dbReference type="InterPro" id="IPR036179">
    <property type="entry name" value="Ig-like_dom_sf"/>
</dbReference>
<dbReference type="PROSITE" id="PS50835">
    <property type="entry name" value="IG_LIKE"/>
    <property type="match status" value="1"/>
</dbReference>
<evidence type="ECO:0000259" key="10">
    <source>
        <dbReference type="PROSITE" id="PS50835"/>
    </source>
</evidence>
<dbReference type="Proteomes" id="UP000518266">
    <property type="component" value="Unassembled WGS sequence"/>
</dbReference>
<reference evidence="11 12" key="1">
    <citation type="submission" date="2020-03" db="EMBL/GenBank/DDBJ databases">
        <title>Dissostichus mawsoni Genome sequencing and assembly.</title>
        <authorList>
            <person name="Park H."/>
        </authorList>
    </citation>
    <scope>NUCLEOTIDE SEQUENCE [LARGE SCALE GENOMIC DNA]</scope>
    <source>
        <strain evidence="11">DM0001</strain>
        <tissue evidence="11">Muscle</tissue>
    </source>
</reference>
<evidence type="ECO:0000256" key="5">
    <source>
        <dbReference type="ARBA" id="ARBA00023136"/>
    </source>
</evidence>
<dbReference type="SMART" id="SM00409">
    <property type="entry name" value="IG"/>
    <property type="match status" value="2"/>
</dbReference>
<keyword evidence="2" id="KW-0812">Transmembrane</keyword>
<evidence type="ECO:0000256" key="8">
    <source>
        <dbReference type="ARBA" id="ARBA00023319"/>
    </source>
</evidence>
<dbReference type="PANTHER" id="PTHR46841">
    <property type="entry name" value="OX-2 MEMBRANE GLYCOPROTEIN"/>
    <property type="match status" value="1"/>
</dbReference>
<proteinExistence type="predicted"/>
<feature type="compositionally biased region" description="Polar residues" evidence="9">
    <location>
        <begin position="350"/>
        <end position="364"/>
    </location>
</feature>
<dbReference type="GO" id="GO:0098632">
    <property type="term" value="F:cell-cell adhesion mediator activity"/>
    <property type="evidence" value="ECO:0007669"/>
    <property type="project" value="InterPro"/>
</dbReference>
<evidence type="ECO:0000313" key="12">
    <source>
        <dbReference type="Proteomes" id="UP000518266"/>
    </source>
</evidence>
<evidence type="ECO:0000256" key="4">
    <source>
        <dbReference type="ARBA" id="ARBA00022989"/>
    </source>
</evidence>
<organism evidence="11 12">
    <name type="scientific">Dissostichus mawsoni</name>
    <name type="common">Antarctic cod</name>
    <dbReference type="NCBI Taxonomy" id="36200"/>
    <lineage>
        <taxon>Eukaryota</taxon>
        <taxon>Metazoa</taxon>
        <taxon>Chordata</taxon>
        <taxon>Craniata</taxon>
        <taxon>Vertebrata</taxon>
        <taxon>Euteleostomi</taxon>
        <taxon>Actinopterygii</taxon>
        <taxon>Neopterygii</taxon>
        <taxon>Teleostei</taxon>
        <taxon>Neoteleostei</taxon>
        <taxon>Acanthomorphata</taxon>
        <taxon>Eupercaria</taxon>
        <taxon>Perciformes</taxon>
        <taxon>Notothenioidei</taxon>
        <taxon>Nototheniidae</taxon>
        <taxon>Dissostichus</taxon>
    </lineage>
</organism>
<dbReference type="GO" id="GO:0016020">
    <property type="term" value="C:membrane"/>
    <property type="evidence" value="ECO:0007669"/>
    <property type="project" value="UniProtKB-SubCell"/>
</dbReference>
<dbReference type="PANTHER" id="PTHR46841:SF4">
    <property type="entry name" value="SC:D189"/>
    <property type="match status" value="1"/>
</dbReference>
<keyword evidence="12" id="KW-1185">Reference proteome</keyword>
<keyword evidence="8" id="KW-0393">Immunoglobulin domain</keyword>
<accession>A0A7J5Z679</accession>
<feature type="domain" description="Ig-like" evidence="10">
    <location>
        <begin position="132"/>
        <end position="253"/>
    </location>
</feature>
<dbReference type="InterPro" id="IPR007110">
    <property type="entry name" value="Ig-like_dom"/>
</dbReference>
<gene>
    <name evidence="11" type="ORF">F7725_009114</name>
</gene>
<dbReference type="InterPro" id="IPR003599">
    <property type="entry name" value="Ig_sub"/>
</dbReference>
<dbReference type="Pfam" id="PF07686">
    <property type="entry name" value="V-set"/>
    <property type="match status" value="1"/>
</dbReference>
<evidence type="ECO:0000313" key="11">
    <source>
        <dbReference type="EMBL" id="KAF3857255.1"/>
    </source>
</evidence>
<keyword evidence="7" id="KW-0325">Glycoprotein</keyword>
<comment type="caution">
    <text evidence="11">The sequence shown here is derived from an EMBL/GenBank/DDBJ whole genome shotgun (WGS) entry which is preliminary data.</text>
</comment>
<evidence type="ECO:0000256" key="3">
    <source>
        <dbReference type="ARBA" id="ARBA00022729"/>
    </source>
</evidence>
<dbReference type="Pfam" id="PF08205">
    <property type="entry name" value="C2-set_2"/>
    <property type="match status" value="1"/>
</dbReference>
<dbReference type="SMART" id="SM00406">
    <property type="entry name" value="IGv"/>
    <property type="match status" value="1"/>
</dbReference>
<dbReference type="InterPro" id="IPR013783">
    <property type="entry name" value="Ig-like_fold"/>
</dbReference>
<keyword evidence="3" id="KW-0732">Signal</keyword>
<keyword evidence="5" id="KW-0472">Membrane</keyword>
<evidence type="ECO:0000256" key="6">
    <source>
        <dbReference type="ARBA" id="ARBA00023157"/>
    </source>
</evidence>
<name>A0A7J5Z679_DISMA</name>
<dbReference type="InterPro" id="IPR047164">
    <property type="entry name" value="OX2G-like"/>
</dbReference>